<dbReference type="EMBL" id="JAHFZB010000007">
    <property type="protein sequence ID" value="KAK6488237.1"/>
    <property type="molecule type" value="Genomic_DNA"/>
</dbReference>
<sequence>MTFPELPECHFLPKKPQQYEEEVLTHFSWKGVLLKTGVSKYLKMAYRRDQHEMWNGPQYFNERNQQRFPQAREGSYQRIVNVVPRNPMFDRPEENYREFMYEENSRNFPGDNYGNDQRNGPPQRWEEQDRWQKEQCRGGRQAEFREDREQFRRKSFFPPHVRDRSPNRKGPAYYRNSPGGRRGSPHSRSGSSVSNKSFSPDKNKPSSYQAQHNKSKERPSTHSLNTSRDASPLSSTSLPTSKISLDKSSRPPECQTTEALSERPDDILEKSNEQDLSDTQKEYDEKIIFEDEPEEPHTSKDSRVLDDDFLDRRSQAIAEKAKEIEEVYRQDCETFGMVVKMLVNKDPTLEKHVQLSLRENLREIGERCIEEIKNFISEYDNAPAQPE</sequence>
<evidence type="ECO:0000313" key="3">
    <source>
        <dbReference type="EMBL" id="KAK6488237.1"/>
    </source>
</evidence>
<dbReference type="PANTHER" id="PTHR15836:SF4">
    <property type="entry name" value="PERIPHILIN-1"/>
    <property type="match status" value="1"/>
</dbReference>
<protein>
    <submittedName>
        <fullName evidence="3">Periphilin-1-like isoform X1</fullName>
    </submittedName>
</protein>
<feature type="domain" description="Periphilin-1 C-terminal" evidence="2">
    <location>
        <begin position="302"/>
        <end position="381"/>
    </location>
</feature>
<organism evidence="3 4">
    <name type="scientific">Huso huso</name>
    <name type="common">Beluga</name>
    <name type="synonym">Acipenser huso</name>
    <dbReference type="NCBI Taxonomy" id="61971"/>
    <lineage>
        <taxon>Eukaryota</taxon>
        <taxon>Metazoa</taxon>
        <taxon>Chordata</taxon>
        <taxon>Craniata</taxon>
        <taxon>Vertebrata</taxon>
        <taxon>Euteleostomi</taxon>
        <taxon>Actinopterygii</taxon>
        <taxon>Chondrostei</taxon>
        <taxon>Acipenseriformes</taxon>
        <taxon>Acipenseridae</taxon>
        <taxon>Huso</taxon>
    </lineage>
</organism>
<dbReference type="Pfam" id="PF25234">
    <property type="entry name" value="Periphilin_C"/>
    <property type="match status" value="1"/>
</dbReference>
<evidence type="ECO:0000256" key="1">
    <source>
        <dbReference type="SAM" id="MobiDB-lite"/>
    </source>
</evidence>
<proteinExistence type="predicted"/>
<name>A0ABR0ZTU9_HUSHU</name>
<evidence type="ECO:0000313" key="4">
    <source>
        <dbReference type="Proteomes" id="UP001369086"/>
    </source>
</evidence>
<evidence type="ECO:0000259" key="2">
    <source>
        <dbReference type="Pfam" id="PF25234"/>
    </source>
</evidence>
<reference evidence="3 4" key="1">
    <citation type="submission" date="2021-05" db="EMBL/GenBank/DDBJ databases">
        <authorList>
            <person name="Zahm M."/>
            <person name="Klopp C."/>
            <person name="Cabau C."/>
            <person name="Kuhl H."/>
            <person name="Suciu R."/>
            <person name="Ciorpac M."/>
            <person name="Holostenco D."/>
            <person name="Gessner J."/>
            <person name="Wuertz S."/>
            <person name="Hohne C."/>
            <person name="Stock M."/>
            <person name="Gislard M."/>
            <person name="Lluch J."/>
            <person name="Milhes M."/>
            <person name="Lampietro C."/>
            <person name="Lopez Roques C."/>
            <person name="Donnadieu C."/>
            <person name="Du K."/>
            <person name="Schartl M."/>
            <person name="Guiguen Y."/>
        </authorList>
    </citation>
    <scope>NUCLEOTIDE SEQUENCE [LARGE SCALE GENOMIC DNA]</scope>
    <source>
        <strain evidence="3">Hh-F2</strain>
        <tissue evidence="3">Blood</tissue>
    </source>
</reference>
<feature type="compositionally biased region" description="Low complexity" evidence="1">
    <location>
        <begin position="231"/>
        <end position="241"/>
    </location>
</feature>
<dbReference type="PANTHER" id="PTHR15836">
    <property type="entry name" value="PERIPHILIN 1"/>
    <property type="match status" value="1"/>
</dbReference>
<accession>A0ABR0ZTU9</accession>
<dbReference type="Proteomes" id="UP001369086">
    <property type="component" value="Unassembled WGS sequence"/>
</dbReference>
<dbReference type="CDD" id="cd22896">
    <property type="entry name" value="periphilin-like"/>
    <property type="match status" value="1"/>
</dbReference>
<feature type="compositionally biased region" description="Basic and acidic residues" evidence="1">
    <location>
        <begin position="124"/>
        <end position="152"/>
    </location>
</feature>
<dbReference type="InterPro" id="IPR028851">
    <property type="entry name" value="Pphln1"/>
</dbReference>
<feature type="compositionally biased region" description="Low complexity" evidence="1">
    <location>
        <begin position="186"/>
        <end position="195"/>
    </location>
</feature>
<gene>
    <name evidence="3" type="ORF">HHUSO_G9615</name>
</gene>
<dbReference type="InterPro" id="IPR057603">
    <property type="entry name" value="Periphilin-1_C"/>
</dbReference>
<feature type="region of interest" description="Disordered" evidence="1">
    <location>
        <begin position="104"/>
        <end position="302"/>
    </location>
</feature>
<comment type="caution">
    <text evidence="3">The sequence shown here is derived from an EMBL/GenBank/DDBJ whole genome shotgun (WGS) entry which is preliminary data.</text>
</comment>
<keyword evidence="4" id="KW-1185">Reference proteome</keyword>
<feature type="compositionally biased region" description="Basic and acidic residues" evidence="1">
    <location>
        <begin position="260"/>
        <end position="302"/>
    </location>
</feature>